<dbReference type="RefSeq" id="WP_078254713.1">
    <property type="nucleotide sequence ID" value="NZ_MUYU01000023.1"/>
</dbReference>
<proteinExistence type="predicted"/>
<dbReference type="STRING" id="470453.B0680_08710"/>
<reference evidence="1 2" key="1">
    <citation type="submission" date="2017-02" db="EMBL/GenBank/DDBJ databases">
        <title>Draft genome sequence of Moraxella pluranimalium CCUG 54913T type strain.</title>
        <authorList>
            <person name="Salva-Serra F."/>
            <person name="Engstrom-Jakobsson H."/>
            <person name="Thorell K."/>
            <person name="Jaen-Luchoro D."/>
            <person name="Gonzales-Siles L."/>
            <person name="Karlsson R."/>
            <person name="Yazdan S."/>
            <person name="Boulund F."/>
            <person name="Johnning A."/>
            <person name="Engstrand L."/>
            <person name="Kristiansson E."/>
            <person name="Moore E."/>
        </authorList>
    </citation>
    <scope>NUCLEOTIDE SEQUENCE [LARGE SCALE GENOMIC DNA]</scope>
    <source>
        <strain evidence="1 2">CCUG 54913</strain>
    </source>
</reference>
<accession>A0A1T0CKU2</accession>
<dbReference type="AlphaFoldDB" id="A0A1T0CKU2"/>
<evidence type="ECO:0000313" key="1">
    <source>
        <dbReference type="EMBL" id="OOS22976.1"/>
    </source>
</evidence>
<dbReference type="OrthoDB" id="6650318at2"/>
<gene>
    <name evidence="1" type="ORF">B0680_08710</name>
</gene>
<organism evidence="1 2">
    <name type="scientific">Moraxella pluranimalium</name>
    <dbReference type="NCBI Taxonomy" id="470453"/>
    <lineage>
        <taxon>Bacteria</taxon>
        <taxon>Pseudomonadati</taxon>
        <taxon>Pseudomonadota</taxon>
        <taxon>Gammaproteobacteria</taxon>
        <taxon>Moraxellales</taxon>
        <taxon>Moraxellaceae</taxon>
        <taxon>Moraxella</taxon>
    </lineage>
</organism>
<dbReference type="Proteomes" id="UP000189800">
    <property type="component" value="Unassembled WGS sequence"/>
</dbReference>
<comment type="caution">
    <text evidence="1">The sequence shown here is derived from an EMBL/GenBank/DDBJ whole genome shotgun (WGS) entry which is preliminary data.</text>
</comment>
<protein>
    <submittedName>
        <fullName evidence="1">Uncharacterized protein</fullName>
    </submittedName>
</protein>
<name>A0A1T0CKU2_9GAMM</name>
<dbReference type="EMBL" id="MUYU01000023">
    <property type="protein sequence ID" value="OOS22976.1"/>
    <property type="molecule type" value="Genomic_DNA"/>
</dbReference>
<evidence type="ECO:0000313" key="2">
    <source>
        <dbReference type="Proteomes" id="UP000189800"/>
    </source>
</evidence>
<sequence>MITQEKVVTLLNDARNYALKKIGINRAYQDSTYSLTEELLLSSNGINDYAEEFDGNESENFDCQAFFDVLSDEQLIDYGFVAKTVVNGETVYCLPTWLYPLFSGDLPFDTELELVDVSDTTSLKLVKFADYELGAQPFLTDRSPIINLALAIRRGVGGEQVQVADDAVKARVAAKFQNRIALGMMTVYVAMHPELTLADLKKQFPMKGICPDAGIEHLFFSESEINELVATGKDWFVNGNACFTKDGEWLVLGNGDKVAFNKMWSAKSLAQLKAELAQFGIVGGVGDVDKSQTVAGFEVVYTDSK</sequence>
<keyword evidence="2" id="KW-1185">Reference proteome</keyword>